<dbReference type="InterPro" id="IPR014166">
    <property type="entry name" value="Tol-Pal_acyl-CoA_thioesterase"/>
</dbReference>
<comment type="caution">
    <text evidence="3">The sequence shown here is derived from an EMBL/GenBank/DDBJ whole genome shotgun (WGS) entry which is preliminary data.</text>
</comment>
<accession>A0ABW2IKI8</accession>
<dbReference type="InterPro" id="IPR029069">
    <property type="entry name" value="HotDog_dom_sf"/>
</dbReference>
<evidence type="ECO:0000256" key="1">
    <source>
        <dbReference type="ARBA" id="ARBA00005953"/>
    </source>
</evidence>
<dbReference type="RefSeq" id="WP_382166875.1">
    <property type="nucleotide sequence ID" value="NZ_JBHTBR010000004.1"/>
</dbReference>
<dbReference type="PANTHER" id="PTHR31793">
    <property type="entry name" value="4-HYDROXYBENZOYL-COA THIOESTERASE FAMILY MEMBER"/>
    <property type="match status" value="1"/>
</dbReference>
<dbReference type="SUPFAM" id="SSF54637">
    <property type="entry name" value="Thioesterase/thiol ester dehydrase-isomerase"/>
    <property type="match status" value="1"/>
</dbReference>
<dbReference type="Proteomes" id="UP001596492">
    <property type="component" value="Unassembled WGS sequence"/>
</dbReference>
<sequence>MTDQPETGRIEADEHILPVRVYYEDTDFTGVVYHANYLKFFERGRSDFLRFVGMSHEKLSQEENPLAFAVARMEIDFKRPAKIDDALKVHTRFLGAKGARLIFDQNIFRDQTLLCAAKVTIVQINMDGALIRPTESLLKAWGQFQFTK</sequence>
<dbReference type="EMBL" id="JBHTBR010000004">
    <property type="protein sequence ID" value="MFC7291638.1"/>
    <property type="molecule type" value="Genomic_DNA"/>
</dbReference>
<keyword evidence="2" id="KW-0378">Hydrolase</keyword>
<organism evidence="3 4">
    <name type="scientific">Hirschia litorea</name>
    <dbReference type="NCBI Taxonomy" id="1199156"/>
    <lineage>
        <taxon>Bacteria</taxon>
        <taxon>Pseudomonadati</taxon>
        <taxon>Pseudomonadota</taxon>
        <taxon>Alphaproteobacteria</taxon>
        <taxon>Hyphomonadales</taxon>
        <taxon>Hyphomonadaceae</taxon>
        <taxon>Hirschia</taxon>
    </lineage>
</organism>
<proteinExistence type="inferred from homology"/>
<dbReference type="Pfam" id="PF13279">
    <property type="entry name" value="4HBT_2"/>
    <property type="match status" value="1"/>
</dbReference>
<dbReference type="CDD" id="cd00586">
    <property type="entry name" value="4HBT"/>
    <property type="match status" value="1"/>
</dbReference>
<dbReference type="PANTHER" id="PTHR31793:SF37">
    <property type="entry name" value="ACYL-COA THIOESTER HYDROLASE YBGC"/>
    <property type="match status" value="1"/>
</dbReference>
<name>A0ABW2IKI8_9PROT</name>
<dbReference type="InterPro" id="IPR006684">
    <property type="entry name" value="YbgC/YbaW"/>
</dbReference>
<gene>
    <name evidence="3" type="primary">ybgC</name>
    <name evidence="3" type="ORF">ACFQS8_08425</name>
</gene>
<dbReference type="PROSITE" id="PS01328">
    <property type="entry name" value="4HBCOA_THIOESTERASE"/>
    <property type="match status" value="1"/>
</dbReference>
<dbReference type="InterPro" id="IPR050563">
    <property type="entry name" value="4-hydroxybenzoyl-CoA_TE"/>
</dbReference>
<evidence type="ECO:0000313" key="3">
    <source>
        <dbReference type="EMBL" id="MFC7291638.1"/>
    </source>
</evidence>
<dbReference type="Gene3D" id="3.10.129.10">
    <property type="entry name" value="Hotdog Thioesterase"/>
    <property type="match status" value="1"/>
</dbReference>
<dbReference type="PIRSF" id="PIRSF003230">
    <property type="entry name" value="YbgC"/>
    <property type="match status" value="1"/>
</dbReference>
<protein>
    <submittedName>
        <fullName evidence="3">Tol-pal system-associated acyl-CoA thioesterase</fullName>
    </submittedName>
</protein>
<dbReference type="InterPro" id="IPR008272">
    <property type="entry name" value="HB-CoA_thioesterase_AS"/>
</dbReference>
<comment type="similarity">
    <text evidence="1">Belongs to the 4-hydroxybenzoyl-CoA thioesterase family.</text>
</comment>
<dbReference type="NCBIfam" id="TIGR00051">
    <property type="entry name" value="YbgC/FadM family acyl-CoA thioesterase"/>
    <property type="match status" value="1"/>
</dbReference>
<reference evidence="4" key="1">
    <citation type="journal article" date="2019" name="Int. J. Syst. Evol. Microbiol.">
        <title>The Global Catalogue of Microorganisms (GCM) 10K type strain sequencing project: providing services to taxonomists for standard genome sequencing and annotation.</title>
        <authorList>
            <consortium name="The Broad Institute Genomics Platform"/>
            <consortium name="The Broad Institute Genome Sequencing Center for Infectious Disease"/>
            <person name="Wu L."/>
            <person name="Ma J."/>
        </authorList>
    </citation>
    <scope>NUCLEOTIDE SEQUENCE [LARGE SCALE GENOMIC DNA]</scope>
    <source>
        <strain evidence="4">CCUG 51308</strain>
    </source>
</reference>
<keyword evidence="4" id="KW-1185">Reference proteome</keyword>
<evidence type="ECO:0000256" key="2">
    <source>
        <dbReference type="ARBA" id="ARBA00022801"/>
    </source>
</evidence>
<dbReference type="NCBIfam" id="TIGR02799">
    <property type="entry name" value="thio_ybgC"/>
    <property type="match status" value="1"/>
</dbReference>
<evidence type="ECO:0000313" key="4">
    <source>
        <dbReference type="Proteomes" id="UP001596492"/>
    </source>
</evidence>